<comment type="cofactor">
    <cofactor evidence="2 18">
        <name>Mg(2+)</name>
        <dbReference type="ChEBI" id="CHEBI:18420"/>
    </cofactor>
</comment>
<comment type="function">
    <text evidence="17 18">Catalyzes the condensation of ATP and 5-phosphoribose 1-diphosphate to form N'-(5'-phosphoribosyl)-ATP (PR-ATP). Has a crucial role in the pathway because the rate of histidine biosynthesis seems to be controlled primarily by regulation of HisG enzymatic activity.</text>
</comment>
<dbReference type="InterPro" id="IPR013115">
    <property type="entry name" value="HisG_C"/>
</dbReference>
<dbReference type="NCBIfam" id="TIGR00070">
    <property type="entry name" value="hisG"/>
    <property type="match status" value="1"/>
</dbReference>
<keyword evidence="14 18" id="KW-0067">ATP-binding</keyword>
<dbReference type="AlphaFoldDB" id="A0A1T4V825"/>
<keyword evidence="12 18" id="KW-0479">Metal-binding</keyword>
<dbReference type="InterPro" id="IPR011322">
    <property type="entry name" value="N-reg_PII-like_a/b"/>
</dbReference>
<dbReference type="GO" id="GO:0000287">
    <property type="term" value="F:magnesium ion binding"/>
    <property type="evidence" value="ECO:0007669"/>
    <property type="project" value="UniProtKB-UniRule"/>
</dbReference>
<evidence type="ECO:0000256" key="5">
    <source>
        <dbReference type="ARBA" id="ARBA00007955"/>
    </source>
</evidence>
<sequence>MSTCKACCENNGSEKKRLRIAIQKSGRLTDETLKLFKDSGIKISSNRDHLLAHAENLPIDILRVRDDDIPGLVMDHVVDWGIVGQNVLEETTMQRDLDGMYTGFNEVLKLNFGDCRLSVAVPMEEEWHGLSDLEGKKIATTYPHLLRRVMKNAGVNFRSVLLTGSVEVAPRAGLADAICDLVCTGATLQSNGLKEVETIYTSKAVLIGRDQPLFPEKQAIADMIIERFKGVMSAVESRYIMMNAPKAKLEQIRAILPGAENPSIIELEGSSDRVALHVVSREKVFWETLEQLKALGATSILVVPIEKMLG</sequence>
<dbReference type="UniPathway" id="UPA00031">
    <property type="reaction ID" value="UER00006"/>
</dbReference>
<keyword evidence="8 18" id="KW-0963">Cytoplasm</keyword>
<comment type="similarity">
    <text evidence="5 18">Belongs to the ATP phosphoribosyltransferase family. Long subfamily.</text>
</comment>
<keyword evidence="9 18" id="KW-0028">Amino-acid biosynthesis</keyword>
<evidence type="ECO:0000313" key="22">
    <source>
        <dbReference type="Proteomes" id="UP000242432"/>
    </source>
</evidence>
<reference evidence="22" key="1">
    <citation type="submission" date="2017-02" db="EMBL/GenBank/DDBJ databases">
        <authorList>
            <person name="Varghese N."/>
            <person name="Submissions S."/>
        </authorList>
    </citation>
    <scope>NUCLEOTIDE SEQUENCE [LARGE SCALE GENOMIC DNA]</scope>
    <source>
        <strain evidence="22">DSM 3072</strain>
    </source>
</reference>
<dbReference type="Proteomes" id="UP000242432">
    <property type="component" value="Unassembled WGS sequence"/>
</dbReference>
<organism evidence="21 22">
    <name type="scientific">Succinivibrio dextrinosolvens DSM 3072</name>
    <dbReference type="NCBI Taxonomy" id="1123324"/>
    <lineage>
        <taxon>Bacteria</taxon>
        <taxon>Pseudomonadati</taxon>
        <taxon>Pseudomonadota</taxon>
        <taxon>Gammaproteobacteria</taxon>
        <taxon>Aeromonadales</taxon>
        <taxon>Succinivibrionaceae</taxon>
        <taxon>Succinivibrio</taxon>
    </lineage>
</organism>
<evidence type="ECO:0000256" key="18">
    <source>
        <dbReference type="HAMAP-Rule" id="MF_00079"/>
    </source>
</evidence>
<dbReference type="FunFam" id="3.30.70.120:FF:000002">
    <property type="entry name" value="ATP phosphoribosyltransferase"/>
    <property type="match status" value="1"/>
</dbReference>
<evidence type="ECO:0000256" key="16">
    <source>
        <dbReference type="ARBA" id="ARBA00023102"/>
    </source>
</evidence>
<gene>
    <name evidence="18" type="primary">hisG</name>
    <name evidence="21" type="ORF">SAMN02745213_00999</name>
</gene>
<keyword evidence="10 18" id="KW-0328">Glycosyltransferase</keyword>
<evidence type="ECO:0000256" key="9">
    <source>
        <dbReference type="ARBA" id="ARBA00022605"/>
    </source>
</evidence>
<evidence type="ECO:0000256" key="8">
    <source>
        <dbReference type="ARBA" id="ARBA00022490"/>
    </source>
</evidence>
<proteinExistence type="inferred from homology"/>
<evidence type="ECO:0000256" key="2">
    <source>
        <dbReference type="ARBA" id="ARBA00001946"/>
    </source>
</evidence>
<evidence type="ECO:0000256" key="14">
    <source>
        <dbReference type="ARBA" id="ARBA00022840"/>
    </source>
</evidence>
<dbReference type="PROSITE" id="PS01316">
    <property type="entry name" value="ATP_P_PHORIBOSYLTR"/>
    <property type="match status" value="1"/>
</dbReference>
<dbReference type="SUPFAM" id="SSF54913">
    <property type="entry name" value="GlnB-like"/>
    <property type="match status" value="1"/>
</dbReference>
<comment type="activity regulation">
    <text evidence="18">Feedback inhibited by histidine.</text>
</comment>
<dbReference type="InterPro" id="IPR015867">
    <property type="entry name" value="N-reg_PII/ATP_PRibTrfase_C"/>
</dbReference>
<dbReference type="EC" id="2.4.2.17" evidence="6 18"/>
<keyword evidence="13 18" id="KW-0547">Nucleotide-binding</keyword>
<name>A0A1T4V825_9GAMM</name>
<dbReference type="Gene3D" id="3.30.70.120">
    <property type="match status" value="1"/>
</dbReference>
<evidence type="ECO:0000256" key="12">
    <source>
        <dbReference type="ARBA" id="ARBA00022723"/>
    </source>
</evidence>
<dbReference type="GO" id="GO:0005524">
    <property type="term" value="F:ATP binding"/>
    <property type="evidence" value="ECO:0007669"/>
    <property type="project" value="UniProtKB-KW"/>
</dbReference>
<evidence type="ECO:0000256" key="17">
    <source>
        <dbReference type="ARBA" id="ARBA00024861"/>
    </source>
</evidence>
<dbReference type="InterPro" id="IPR020621">
    <property type="entry name" value="ATP-PRT_HisG_long"/>
</dbReference>
<dbReference type="Pfam" id="PF08029">
    <property type="entry name" value="HisG_C"/>
    <property type="match status" value="1"/>
</dbReference>
<dbReference type="SUPFAM" id="SSF53850">
    <property type="entry name" value="Periplasmic binding protein-like II"/>
    <property type="match status" value="1"/>
</dbReference>
<accession>A0A1T4V825</accession>
<dbReference type="EMBL" id="FUXX01000013">
    <property type="protein sequence ID" value="SKA61026.1"/>
    <property type="molecule type" value="Genomic_DNA"/>
</dbReference>
<dbReference type="NCBIfam" id="TIGR03455">
    <property type="entry name" value="HisG_C-term"/>
    <property type="match status" value="1"/>
</dbReference>
<feature type="domain" description="ATP phosphoribosyltransferase catalytic" evidence="19">
    <location>
        <begin position="65"/>
        <end position="229"/>
    </location>
</feature>
<evidence type="ECO:0000256" key="11">
    <source>
        <dbReference type="ARBA" id="ARBA00022679"/>
    </source>
</evidence>
<dbReference type="PANTHER" id="PTHR21403:SF8">
    <property type="entry name" value="ATP PHOSPHORIBOSYLTRANSFERASE"/>
    <property type="match status" value="1"/>
</dbReference>
<comment type="catalytic activity">
    <reaction evidence="1 18">
        <text>1-(5-phospho-beta-D-ribosyl)-ATP + diphosphate = 5-phospho-alpha-D-ribose 1-diphosphate + ATP</text>
        <dbReference type="Rhea" id="RHEA:18473"/>
        <dbReference type="ChEBI" id="CHEBI:30616"/>
        <dbReference type="ChEBI" id="CHEBI:33019"/>
        <dbReference type="ChEBI" id="CHEBI:58017"/>
        <dbReference type="ChEBI" id="CHEBI:73183"/>
        <dbReference type="EC" id="2.4.2.17"/>
    </reaction>
</comment>
<dbReference type="PANTHER" id="PTHR21403">
    <property type="entry name" value="ATP PHOSPHORIBOSYLTRANSFERASE ATP-PRTASE"/>
    <property type="match status" value="1"/>
</dbReference>
<dbReference type="InterPro" id="IPR013820">
    <property type="entry name" value="ATP_PRibTrfase_cat"/>
</dbReference>
<evidence type="ECO:0000259" key="20">
    <source>
        <dbReference type="Pfam" id="PF08029"/>
    </source>
</evidence>
<evidence type="ECO:0000313" key="21">
    <source>
        <dbReference type="EMBL" id="SKA61026.1"/>
    </source>
</evidence>
<dbReference type="Gene3D" id="3.40.190.10">
    <property type="entry name" value="Periplasmic binding protein-like II"/>
    <property type="match status" value="2"/>
</dbReference>
<comment type="subcellular location">
    <subcellularLocation>
        <location evidence="3 18">Cytoplasm</location>
    </subcellularLocation>
</comment>
<dbReference type="STRING" id="83771.SAMN02910357_00193"/>
<dbReference type="GO" id="GO:0005737">
    <property type="term" value="C:cytoplasm"/>
    <property type="evidence" value="ECO:0007669"/>
    <property type="project" value="UniProtKB-SubCell"/>
</dbReference>
<dbReference type="GO" id="GO:0003879">
    <property type="term" value="F:ATP phosphoribosyltransferase activity"/>
    <property type="evidence" value="ECO:0007669"/>
    <property type="project" value="UniProtKB-UniRule"/>
</dbReference>
<keyword evidence="11 18" id="KW-0808">Transferase</keyword>
<protein>
    <recommendedName>
        <fullName evidence="7 18">ATP phosphoribosyltransferase</fullName>
        <shortName evidence="18">ATP-PRT</shortName>
        <shortName evidence="18">ATP-PRTase</shortName>
        <ecNumber evidence="6 18">2.4.2.17</ecNumber>
    </recommendedName>
</protein>
<comment type="pathway">
    <text evidence="4 18">Amino-acid biosynthesis; L-histidine biosynthesis; L-histidine from 5-phospho-alpha-D-ribose 1-diphosphate: step 1/9.</text>
</comment>
<dbReference type="InterPro" id="IPR018198">
    <property type="entry name" value="ATP_PRibTrfase_CS"/>
</dbReference>
<evidence type="ECO:0000256" key="1">
    <source>
        <dbReference type="ARBA" id="ARBA00000915"/>
    </source>
</evidence>
<dbReference type="HAMAP" id="MF_00079">
    <property type="entry name" value="HisG_Long"/>
    <property type="match status" value="1"/>
</dbReference>
<evidence type="ECO:0000256" key="3">
    <source>
        <dbReference type="ARBA" id="ARBA00004496"/>
    </source>
</evidence>
<evidence type="ECO:0000256" key="4">
    <source>
        <dbReference type="ARBA" id="ARBA00004667"/>
    </source>
</evidence>
<dbReference type="GO" id="GO:0000105">
    <property type="term" value="P:L-histidine biosynthetic process"/>
    <property type="evidence" value="ECO:0007669"/>
    <property type="project" value="UniProtKB-UniRule"/>
</dbReference>
<dbReference type="InterPro" id="IPR001348">
    <property type="entry name" value="ATP_PRibTrfase_HisG"/>
</dbReference>
<keyword evidence="22" id="KW-1185">Reference proteome</keyword>
<evidence type="ECO:0000256" key="13">
    <source>
        <dbReference type="ARBA" id="ARBA00022741"/>
    </source>
</evidence>
<evidence type="ECO:0000256" key="7">
    <source>
        <dbReference type="ARBA" id="ARBA00020998"/>
    </source>
</evidence>
<evidence type="ECO:0000259" key="19">
    <source>
        <dbReference type="Pfam" id="PF01634"/>
    </source>
</evidence>
<feature type="domain" description="Histidine biosynthesis HisG C-terminal" evidence="20">
    <location>
        <begin position="234"/>
        <end position="307"/>
    </location>
</feature>
<dbReference type="RefSeq" id="WP_078928521.1">
    <property type="nucleotide sequence ID" value="NZ_FUXX01000013.1"/>
</dbReference>
<dbReference type="FunFam" id="3.40.190.10:FF:000008">
    <property type="entry name" value="ATP phosphoribosyltransferase"/>
    <property type="match status" value="1"/>
</dbReference>
<dbReference type="Pfam" id="PF01634">
    <property type="entry name" value="HisG"/>
    <property type="match status" value="1"/>
</dbReference>
<evidence type="ECO:0000256" key="10">
    <source>
        <dbReference type="ARBA" id="ARBA00022676"/>
    </source>
</evidence>
<evidence type="ECO:0000256" key="6">
    <source>
        <dbReference type="ARBA" id="ARBA00011946"/>
    </source>
</evidence>
<keyword evidence="16 18" id="KW-0368">Histidine biosynthesis</keyword>
<evidence type="ECO:0000256" key="15">
    <source>
        <dbReference type="ARBA" id="ARBA00022842"/>
    </source>
</evidence>
<keyword evidence="15 18" id="KW-0460">Magnesium</keyword>